<dbReference type="InParanoid" id="W7XD63"/>
<dbReference type="AlphaFoldDB" id="W7XD63"/>
<dbReference type="EMBL" id="GG662708">
    <property type="protein sequence ID" value="EWS74558.1"/>
    <property type="molecule type" value="Genomic_DNA"/>
</dbReference>
<dbReference type="KEGG" id="tet:TTHERM_000518669"/>
<dbReference type="Proteomes" id="UP000009168">
    <property type="component" value="Unassembled WGS sequence"/>
</dbReference>
<name>W7XD63_TETTS</name>
<gene>
    <name evidence="1" type="ORF">TTHERM_000518669</name>
</gene>
<dbReference type="GeneID" id="24439360"/>
<proteinExistence type="predicted"/>
<sequence length="157" mass="18557">MITTISYQLTIKAQIENEKSIQSQNYFFNTGIRFKVLPILAFNKQLDYILFIRPILRQQSQLISNNCLMVTFTIQEEQLLYIHPFNSLNIMCTKMMIKNKCLFSCLIHQDILFIYFQIYISNLQNIIHKQKKDLIASEGIWRDSKNNKSGLVYSSLF</sequence>
<keyword evidence="2" id="KW-1185">Reference proteome</keyword>
<dbReference type="RefSeq" id="XP_012652932.1">
    <property type="nucleotide sequence ID" value="XM_012797478.1"/>
</dbReference>
<accession>W7XD63</accession>
<organism evidence="1 2">
    <name type="scientific">Tetrahymena thermophila (strain SB210)</name>
    <dbReference type="NCBI Taxonomy" id="312017"/>
    <lineage>
        <taxon>Eukaryota</taxon>
        <taxon>Sar</taxon>
        <taxon>Alveolata</taxon>
        <taxon>Ciliophora</taxon>
        <taxon>Intramacronucleata</taxon>
        <taxon>Oligohymenophorea</taxon>
        <taxon>Hymenostomatida</taxon>
        <taxon>Tetrahymenina</taxon>
        <taxon>Tetrahymenidae</taxon>
        <taxon>Tetrahymena</taxon>
    </lineage>
</organism>
<protein>
    <submittedName>
        <fullName evidence="1">Uncharacterized protein</fullName>
    </submittedName>
</protein>
<evidence type="ECO:0000313" key="2">
    <source>
        <dbReference type="Proteomes" id="UP000009168"/>
    </source>
</evidence>
<evidence type="ECO:0000313" key="1">
    <source>
        <dbReference type="EMBL" id="EWS74558.1"/>
    </source>
</evidence>
<reference evidence="2" key="1">
    <citation type="journal article" date="2006" name="PLoS Biol.">
        <title>Macronuclear genome sequence of the ciliate Tetrahymena thermophila, a model eukaryote.</title>
        <authorList>
            <person name="Eisen J.A."/>
            <person name="Coyne R.S."/>
            <person name="Wu M."/>
            <person name="Wu D."/>
            <person name="Thiagarajan M."/>
            <person name="Wortman J.R."/>
            <person name="Badger J.H."/>
            <person name="Ren Q."/>
            <person name="Amedeo P."/>
            <person name="Jones K.M."/>
            <person name="Tallon L.J."/>
            <person name="Delcher A.L."/>
            <person name="Salzberg S.L."/>
            <person name="Silva J.C."/>
            <person name="Haas B.J."/>
            <person name="Majoros W.H."/>
            <person name="Farzad M."/>
            <person name="Carlton J.M."/>
            <person name="Smith R.K. Jr."/>
            <person name="Garg J."/>
            <person name="Pearlman R.E."/>
            <person name="Karrer K.M."/>
            <person name="Sun L."/>
            <person name="Manning G."/>
            <person name="Elde N.C."/>
            <person name="Turkewitz A.P."/>
            <person name="Asai D.J."/>
            <person name="Wilkes D.E."/>
            <person name="Wang Y."/>
            <person name="Cai H."/>
            <person name="Collins K."/>
            <person name="Stewart B.A."/>
            <person name="Lee S.R."/>
            <person name="Wilamowska K."/>
            <person name="Weinberg Z."/>
            <person name="Ruzzo W.L."/>
            <person name="Wloga D."/>
            <person name="Gaertig J."/>
            <person name="Frankel J."/>
            <person name="Tsao C.-C."/>
            <person name="Gorovsky M.A."/>
            <person name="Keeling P.J."/>
            <person name="Waller R.F."/>
            <person name="Patron N.J."/>
            <person name="Cherry J.M."/>
            <person name="Stover N.A."/>
            <person name="Krieger C.J."/>
            <person name="del Toro C."/>
            <person name="Ryder H.F."/>
            <person name="Williamson S.C."/>
            <person name="Barbeau R.A."/>
            <person name="Hamilton E.P."/>
            <person name="Orias E."/>
        </authorList>
    </citation>
    <scope>NUCLEOTIDE SEQUENCE [LARGE SCALE GENOMIC DNA]</scope>
    <source>
        <strain evidence="2">SB210</strain>
    </source>
</reference>